<evidence type="ECO:0000256" key="1">
    <source>
        <dbReference type="SAM" id="SignalP"/>
    </source>
</evidence>
<dbReference type="STRING" id="937218.SAMN06297251_103298"/>
<accession>A0A1W2A1V5</accession>
<evidence type="ECO:0000313" key="2">
    <source>
        <dbReference type="EMBL" id="SMC54620.1"/>
    </source>
</evidence>
<feature type="signal peptide" evidence="1">
    <location>
        <begin position="1"/>
        <end position="25"/>
    </location>
</feature>
<evidence type="ECO:0000313" key="3">
    <source>
        <dbReference type="Proteomes" id="UP000192656"/>
    </source>
</evidence>
<gene>
    <name evidence="2" type="ORF">SAMN06297251_103298</name>
</gene>
<proteinExistence type="predicted"/>
<feature type="chain" id="PRO_5012709588" evidence="1">
    <location>
        <begin position="26"/>
        <end position="184"/>
    </location>
</feature>
<sequence>MRKCPKAFDLVTLMIAISGATPTLAAATTSETIPEYMDDRSSPETLIKSLYNAIDRQEYLRAWSYFTGQSGRADFETFASGCETTKSVRVKLGDVVSEGAAGTVYSSVPTVIESLSTNGDRKIFAGCYQTRLVQPSVQAEPPFRPLQIEAAHLQSTELSFDKARGNCPDGACNELRVSIVGLGS</sequence>
<dbReference type="AlphaFoldDB" id="A0A1W2A1V5"/>
<dbReference type="OrthoDB" id="7863791at2"/>
<organism evidence="2 3">
    <name type="scientific">Fulvimarina manganoxydans</name>
    <dbReference type="NCBI Taxonomy" id="937218"/>
    <lineage>
        <taxon>Bacteria</taxon>
        <taxon>Pseudomonadati</taxon>
        <taxon>Pseudomonadota</taxon>
        <taxon>Alphaproteobacteria</taxon>
        <taxon>Hyphomicrobiales</taxon>
        <taxon>Aurantimonadaceae</taxon>
        <taxon>Fulvimarina</taxon>
    </lineage>
</organism>
<keyword evidence="1" id="KW-0732">Signal</keyword>
<keyword evidence="3" id="KW-1185">Reference proteome</keyword>
<reference evidence="2 3" key="1">
    <citation type="submission" date="2017-04" db="EMBL/GenBank/DDBJ databases">
        <authorList>
            <person name="Afonso C.L."/>
            <person name="Miller P.J."/>
            <person name="Scott M.A."/>
            <person name="Spackman E."/>
            <person name="Goraichik I."/>
            <person name="Dimitrov K.M."/>
            <person name="Suarez D.L."/>
            <person name="Swayne D.E."/>
        </authorList>
    </citation>
    <scope>NUCLEOTIDE SEQUENCE [LARGE SCALE GENOMIC DNA]</scope>
    <source>
        <strain evidence="2 3">CGMCC 1.10972</strain>
    </source>
</reference>
<dbReference type="EMBL" id="FWXR01000003">
    <property type="protein sequence ID" value="SMC54620.1"/>
    <property type="molecule type" value="Genomic_DNA"/>
</dbReference>
<dbReference type="Proteomes" id="UP000192656">
    <property type="component" value="Unassembled WGS sequence"/>
</dbReference>
<dbReference type="RefSeq" id="WP_139798223.1">
    <property type="nucleotide sequence ID" value="NZ_FWXR01000003.1"/>
</dbReference>
<name>A0A1W2A1V5_9HYPH</name>
<protein>
    <submittedName>
        <fullName evidence="2">Uncharacterized protein</fullName>
    </submittedName>
</protein>